<dbReference type="PROSITE" id="PS51257">
    <property type="entry name" value="PROKAR_LIPOPROTEIN"/>
    <property type="match status" value="1"/>
</dbReference>
<dbReference type="SUPFAM" id="SSF160387">
    <property type="entry name" value="NosL/MerB-like"/>
    <property type="match status" value="1"/>
</dbReference>
<feature type="region of interest" description="Disordered" evidence="1">
    <location>
        <begin position="149"/>
        <end position="211"/>
    </location>
</feature>
<dbReference type="RefSeq" id="WP_379289323.1">
    <property type="nucleotide sequence ID" value="NZ_JBHTIU010000051.1"/>
</dbReference>
<evidence type="ECO:0000313" key="3">
    <source>
        <dbReference type="EMBL" id="MFD0870615.1"/>
    </source>
</evidence>
<keyword evidence="2" id="KW-0732">Signal</keyword>
<gene>
    <name evidence="3" type="ORF">ACFQ03_15785</name>
</gene>
<dbReference type="PANTHER" id="PTHR41247">
    <property type="entry name" value="HTH-TYPE TRANSCRIPTIONAL REPRESSOR YCNK"/>
    <property type="match status" value="1"/>
</dbReference>
<comment type="caution">
    <text evidence="3">The sequence shown here is derived from an EMBL/GenBank/DDBJ whole genome shotgun (WGS) entry which is preliminary data.</text>
</comment>
<accession>A0ABW3DAU0</accession>
<dbReference type="Pfam" id="PF05573">
    <property type="entry name" value="NosL"/>
    <property type="match status" value="1"/>
</dbReference>
<evidence type="ECO:0000256" key="2">
    <source>
        <dbReference type="SAM" id="SignalP"/>
    </source>
</evidence>
<sequence>MKKSVFILLSVMVMIMASACGKKEEYTPAAINEGVDRCEVCNMMIADDHNATQIVLKDGRSLKFDDIGDLFVWTKKNGLDQVGQRFVRDYHSKEWLKLEDAYYAYDSTFKTPMAFGVYSFKDKADAEKFIEEQGKGVLMSAADLDSHSWESNMEHGHDHGHSEGQEGHSKESHGSGHEEGSHDSHKEGTDNSGHGDENNNSQEQHKETDAK</sequence>
<dbReference type="Proteomes" id="UP001597120">
    <property type="component" value="Unassembled WGS sequence"/>
</dbReference>
<evidence type="ECO:0000256" key="1">
    <source>
        <dbReference type="SAM" id="MobiDB-lite"/>
    </source>
</evidence>
<proteinExistence type="predicted"/>
<feature type="chain" id="PRO_5047501718" evidence="2">
    <location>
        <begin position="20"/>
        <end position="211"/>
    </location>
</feature>
<dbReference type="InterPro" id="IPR008719">
    <property type="entry name" value="N2O_reductase_NosL"/>
</dbReference>
<feature type="signal peptide" evidence="2">
    <location>
        <begin position="1"/>
        <end position="19"/>
    </location>
</feature>
<evidence type="ECO:0000313" key="4">
    <source>
        <dbReference type="Proteomes" id="UP001597120"/>
    </source>
</evidence>
<dbReference type="PANTHER" id="PTHR41247:SF1">
    <property type="entry name" value="HTH-TYPE TRANSCRIPTIONAL REPRESSOR YCNK"/>
    <property type="match status" value="1"/>
</dbReference>
<reference evidence="4" key="1">
    <citation type="journal article" date="2019" name="Int. J. Syst. Evol. Microbiol.">
        <title>The Global Catalogue of Microorganisms (GCM) 10K type strain sequencing project: providing services to taxonomists for standard genome sequencing and annotation.</title>
        <authorList>
            <consortium name="The Broad Institute Genomics Platform"/>
            <consortium name="The Broad Institute Genome Sequencing Center for Infectious Disease"/>
            <person name="Wu L."/>
            <person name="Ma J."/>
        </authorList>
    </citation>
    <scope>NUCLEOTIDE SEQUENCE [LARGE SCALE GENOMIC DNA]</scope>
    <source>
        <strain evidence="4">CCUG 57263</strain>
    </source>
</reference>
<protein>
    <submittedName>
        <fullName evidence="3">Nitrous oxide reductase accessory protein NosL</fullName>
    </submittedName>
</protein>
<name>A0ABW3DAU0_9BACL</name>
<organism evidence="3 4">
    <name type="scientific">Paenibacillus residui</name>
    <dbReference type="NCBI Taxonomy" id="629724"/>
    <lineage>
        <taxon>Bacteria</taxon>
        <taxon>Bacillati</taxon>
        <taxon>Bacillota</taxon>
        <taxon>Bacilli</taxon>
        <taxon>Bacillales</taxon>
        <taxon>Paenibacillaceae</taxon>
        <taxon>Paenibacillus</taxon>
    </lineage>
</organism>
<dbReference type="EMBL" id="JBHTIU010000051">
    <property type="protein sequence ID" value="MFD0870615.1"/>
    <property type="molecule type" value="Genomic_DNA"/>
</dbReference>
<keyword evidence="4" id="KW-1185">Reference proteome</keyword>